<evidence type="ECO:0000259" key="8">
    <source>
        <dbReference type="PROSITE" id="PS50059"/>
    </source>
</evidence>
<dbReference type="FunFam" id="3.10.50.40:FF:000006">
    <property type="entry name" value="Peptidyl-prolyl cis-trans isomerase"/>
    <property type="match status" value="1"/>
</dbReference>
<dbReference type="Pfam" id="PF00254">
    <property type="entry name" value="FKBP_C"/>
    <property type="match status" value="1"/>
</dbReference>
<accession>A0AB36DUZ8</accession>
<dbReference type="RefSeq" id="WP_065231437.1">
    <property type="nucleotide sequence ID" value="NZ_JTJP01000005.1"/>
</dbReference>
<dbReference type="InterPro" id="IPR001179">
    <property type="entry name" value="PPIase_FKBP_dom"/>
</dbReference>
<evidence type="ECO:0000256" key="6">
    <source>
        <dbReference type="RuleBase" id="RU003915"/>
    </source>
</evidence>
<comment type="similarity">
    <text evidence="2 6">Belongs to the FKBP-type PPIase family.</text>
</comment>
<dbReference type="PROSITE" id="PS50059">
    <property type="entry name" value="FKBP_PPIASE"/>
    <property type="match status" value="1"/>
</dbReference>
<dbReference type="Proteomes" id="UP000092594">
    <property type="component" value="Unassembled WGS sequence"/>
</dbReference>
<evidence type="ECO:0000313" key="9">
    <source>
        <dbReference type="EMBL" id="OBX00187.1"/>
    </source>
</evidence>
<sequence>MRSIQKLAFLSGFVLLAISNHSFAEDSQLKDKKFIEQSSYAIGVFLGKNIQQSLDGQKSLIEYDNNKILDGVRDTLMGKTTLSDEVLQKQLQELDAQLTKATQVELEKVAKENEEKGKVYREKYAKEKDVKQTKSGILYRIEKMGEGASPTENDTVKVNYRGKLIDGTEFDSSYKRNQPIEFQLGQLIPGWVEGIGLIKKGGKIQLVLPPNLAYGDQQTGQIPPNSTLIFDIELLDVKSNSK</sequence>
<organism evidence="9 10">
    <name type="scientific">Gallibacterium genomosp. 1</name>
    <dbReference type="NCBI Taxonomy" id="155515"/>
    <lineage>
        <taxon>Bacteria</taxon>
        <taxon>Pseudomonadati</taxon>
        <taxon>Pseudomonadota</taxon>
        <taxon>Gammaproteobacteria</taxon>
        <taxon>Pasteurellales</taxon>
        <taxon>Pasteurellaceae</taxon>
        <taxon>Gallibacterium</taxon>
    </lineage>
</organism>
<dbReference type="EC" id="5.2.1.8" evidence="6"/>
<dbReference type="SUPFAM" id="SSF54534">
    <property type="entry name" value="FKBP-like"/>
    <property type="match status" value="1"/>
</dbReference>
<proteinExistence type="inferred from homology"/>
<dbReference type="NCBIfam" id="NF008150">
    <property type="entry name" value="PRK10902.1"/>
    <property type="match status" value="1"/>
</dbReference>
<evidence type="ECO:0000256" key="1">
    <source>
        <dbReference type="ARBA" id="ARBA00000971"/>
    </source>
</evidence>
<comment type="caution">
    <text evidence="9">The sequence shown here is derived from an EMBL/GenBank/DDBJ whole genome shotgun (WGS) entry which is preliminary data.</text>
</comment>
<evidence type="ECO:0000256" key="4">
    <source>
        <dbReference type="ARBA" id="ARBA00023235"/>
    </source>
</evidence>
<feature type="domain" description="PPIase FKBP-type" evidence="8">
    <location>
        <begin position="153"/>
        <end position="238"/>
    </location>
</feature>
<dbReference type="InterPro" id="IPR046357">
    <property type="entry name" value="PPIase_dom_sf"/>
</dbReference>
<dbReference type="PANTHER" id="PTHR43811">
    <property type="entry name" value="FKBP-TYPE PEPTIDYL-PROLYL CIS-TRANS ISOMERASE FKPA"/>
    <property type="match status" value="1"/>
</dbReference>
<evidence type="ECO:0000256" key="3">
    <source>
        <dbReference type="ARBA" id="ARBA00023110"/>
    </source>
</evidence>
<keyword evidence="3 5" id="KW-0697">Rotamase</keyword>
<dbReference type="Gene3D" id="3.10.50.40">
    <property type="match status" value="1"/>
</dbReference>
<feature type="signal peptide" evidence="7">
    <location>
        <begin position="1"/>
        <end position="24"/>
    </location>
</feature>
<feature type="chain" id="PRO_5044192008" description="Peptidyl-prolyl cis-trans isomerase" evidence="7">
    <location>
        <begin position="25"/>
        <end position="242"/>
    </location>
</feature>
<dbReference type="EMBL" id="JTJQ01000026">
    <property type="protein sequence ID" value="OBX00187.1"/>
    <property type="molecule type" value="Genomic_DNA"/>
</dbReference>
<comment type="catalytic activity">
    <reaction evidence="1 5 6">
        <text>[protein]-peptidylproline (omega=180) = [protein]-peptidylproline (omega=0)</text>
        <dbReference type="Rhea" id="RHEA:16237"/>
        <dbReference type="Rhea" id="RHEA-COMP:10747"/>
        <dbReference type="Rhea" id="RHEA-COMP:10748"/>
        <dbReference type="ChEBI" id="CHEBI:83833"/>
        <dbReference type="ChEBI" id="CHEBI:83834"/>
        <dbReference type="EC" id="5.2.1.8"/>
    </reaction>
</comment>
<evidence type="ECO:0000313" key="10">
    <source>
        <dbReference type="Proteomes" id="UP000092594"/>
    </source>
</evidence>
<dbReference type="InterPro" id="IPR036944">
    <property type="entry name" value="PPIase_FKBP_N_sf"/>
</dbReference>
<name>A0AB36DUZ8_9PAST</name>
<keyword evidence="7" id="KW-0732">Signal</keyword>
<keyword evidence="4 5" id="KW-0413">Isomerase</keyword>
<dbReference type="GO" id="GO:0003755">
    <property type="term" value="F:peptidyl-prolyl cis-trans isomerase activity"/>
    <property type="evidence" value="ECO:0007669"/>
    <property type="project" value="UniProtKB-UniRule"/>
</dbReference>
<reference evidence="9 10" key="1">
    <citation type="submission" date="2014-11" db="EMBL/GenBank/DDBJ databases">
        <title>Pan-genome of Gallibacterium spp.</title>
        <authorList>
            <person name="Kudirkiene E."/>
            <person name="Bojesen A.M."/>
        </authorList>
    </citation>
    <scope>NUCLEOTIDE SEQUENCE [LARGE SCALE GENOMIC DNA]</scope>
    <source>
        <strain evidence="9 10">Gerl. 2740/89</strain>
    </source>
</reference>
<dbReference type="Gene3D" id="1.10.287.460">
    <property type="entry name" value="Peptidyl-prolyl cis-trans isomerase, FKBP-type, N-terminal domain"/>
    <property type="match status" value="1"/>
</dbReference>
<evidence type="ECO:0000256" key="2">
    <source>
        <dbReference type="ARBA" id="ARBA00006577"/>
    </source>
</evidence>
<dbReference type="InterPro" id="IPR000774">
    <property type="entry name" value="PPIase_FKBP_N"/>
</dbReference>
<dbReference type="AlphaFoldDB" id="A0AB36DUZ8"/>
<gene>
    <name evidence="9" type="ORF">QV05_08595</name>
</gene>
<dbReference type="Pfam" id="PF01346">
    <property type="entry name" value="FKBP_N"/>
    <property type="match status" value="1"/>
</dbReference>
<protein>
    <recommendedName>
        <fullName evidence="6">Peptidyl-prolyl cis-trans isomerase</fullName>
        <ecNumber evidence="6">5.2.1.8</ecNumber>
    </recommendedName>
</protein>
<evidence type="ECO:0000256" key="7">
    <source>
        <dbReference type="SAM" id="SignalP"/>
    </source>
</evidence>
<evidence type="ECO:0000256" key="5">
    <source>
        <dbReference type="PROSITE-ProRule" id="PRU00277"/>
    </source>
</evidence>
<dbReference type="GO" id="GO:0006457">
    <property type="term" value="P:protein folding"/>
    <property type="evidence" value="ECO:0007669"/>
    <property type="project" value="InterPro"/>
</dbReference>
<keyword evidence="10" id="KW-1185">Reference proteome</keyword>
<dbReference type="PANTHER" id="PTHR43811:SF19">
    <property type="entry name" value="39 KDA FK506-BINDING NUCLEAR PROTEIN"/>
    <property type="match status" value="1"/>
</dbReference>